<proteinExistence type="inferred from homology"/>
<dbReference type="InterPro" id="IPR050087">
    <property type="entry name" value="AON_synthase_class-II"/>
</dbReference>
<evidence type="ECO:0000256" key="1">
    <source>
        <dbReference type="ARBA" id="ARBA00001933"/>
    </source>
</evidence>
<comment type="similarity">
    <text evidence="2 7">Belongs to the class-II pyridoxal-phosphate-dependent aminotransferase family.</text>
</comment>
<reference evidence="9 10" key="1">
    <citation type="journal article" date="2015" name="Genome Biol. Evol.">
        <title>Phylogenomic analyses indicate that early fungi evolved digesting cell walls of algal ancestors of land plants.</title>
        <authorList>
            <person name="Chang Y."/>
            <person name="Wang S."/>
            <person name="Sekimoto S."/>
            <person name="Aerts A.L."/>
            <person name="Choi C."/>
            <person name="Clum A."/>
            <person name="LaButti K.M."/>
            <person name="Lindquist E.A."/>
            <person name="Yee Ngan C."/>
            <person name="Ohm R.A."/>
            <person name="Salamov A.A."/>
            <person name="Grigoriev I.V."/>
            <person name="Spatafora J.W."/>
            <person name="Berbee M.L."/>
        </authorList>
    </citation>
    <scope>NUCLEOTIDE SEQUENCE [LARGE SCALE GENOMIC DNA]</scope>
    <source>
        <strain evidence="9 10">JEL478</strain>
    </source>
</reference>
<keyword evidence="4 9" id="KW-0808">Transferase</keyword>
<comment type="cofactor">
    <cofactor evidence="1 7">
        <name>pyridoxal 5'-phosphate</name>
        <dbReference type="ChEBI" id="CHEBI:597326"/>
    </cofactor>
</comment>
<dbReference type="GO" id="GO:0030170">
    <property type="term" value="F:pyridoxal phosphate binding"/>
    <property type="evidence" value="ECO:0007669"/>
    <property type="project" value="InterPro"/>
</dbReference>
<dbReference type="GO" id="GO:0046512">
    <property type="term" value="P:sphingosine biosynthetic process"/>
    <property type="evidence" value="ECO:0007669"/>
    <property type="project" value="TreeGrafter"/>
</dbReference>
<dbReference type="STRING" id="1344416.A0A139ABW0"/>
<evidence type="ECO:0000256" key="3">
    <source>
        <dbReference type="ARBA" id="ARBA00013220"/>
    </source>
</evidence>
<dbReference type="GO" id="GO:0017059">
    <property type="term" value="C:serine palmitoyltransferase complex"/>
    <property type="evidence" value="ECO:0007669"/>
    <property type="project" value="TreeGrafter"/>
</dbReference>
<evidence type="ECO:0000256" key="6">
    <source>
        <dbReference type="ARBA" id="ARBA00048528"/>
    </source>
</evidence>
<dbReference type="AlphaFoldDB" id="A0A139ABW0"/>
<dbReference type="PANTHER" id="PTHR13693:SF3">
    <property type="entry name" value="LD36009P"/>
    <property type="match status" value="1"/>
</dbReference>
<dbReference type="OrthoDB" id="65434at2759"/>
<dbReference type="PROSITE" id="PS00599">
    <property type="entry name" value="AA_TRANSFER_CLASS_2"/>
    <property type="match status" value="1"/>
</dbReference>
<evidence type="ECO:0000313" key="10">
    <source>
        <dbReference type="Proteomes" id="UP000070544"/>
    </source>
</evidence>
<sequence length="389" mass="42289">MYYCNHDLFNPPLMGIAGRTFTNTCLECLNLSSYNYLGFADSQGPCTDAVKDCIQRHGMGIVTSQLDAGSLAIHLQLESIVAHFVGAKSAMCTSMGFATNSNTIPALVGKESLIVSDELNHSSIVFGMGVSEATIRVCKHNNIKDLETVLHDAISQGQPCNCGLWKKILVIVKGLSMEGRAAQSQYTVDLKKKYKFFLYVNKAHSMCALGPYGCGICDVMGIDPAKDVDVMMGTFTKSFGSAGGCIAGKKTIIDNLQTQALSHVYGEPISPPMAQQIILSICITMGEDGTTDGQDRIARLWDNSTVLRNKLKRMGFIVYRDEETPVLPAFSRECLDRGIVVVVVGHLATPTVSCRVRFCISVSHSREDIENLNRDPAKELGDKLGLKVS</sequence>
<dbReference type="GO" id="GO:0046513">
    <property type="term" value="P:ceramide biosynthetic process"/>
    <property type="evidence" value="ECO:0007669"/>
    <property type="project" value="TreeGrafter"/>
</dbReference>
<accession>A0A139ABW0</accession>
<dbReference type="SUPFAM" id="SSF53383">
    <property type="entry name" value="PLP-dependent transferases"/>
    <property type="match status" value="1"/>
</dbReference>
<dbReference type="InterPro" id="IPR001917">
    <property type="entry name" value="Aminotrans_II_pyridoxalP_BS"/>
</dbReference>
<dbReference type="Proteomes" id="UP000070544">
    <property type="component" value="Unassembled WGS sequence"/>
</dbReference>
<evidence type="ECO:0000259" key="8">
    <source>
        <dbReference type="Pfam" id="PF00155"/>
    </source>
</evidence>
<dbReference type="EMBL" id="KQ965770">
    <property type="protein sequence ID" value="KXS14286.1"/>
    <property type="molecule type" value="Genomic_DNA"/>
</dbReference>
<evidence type="ECO:0000313" key="9">
    <source>
        <dbReference type="EMBL" id="KXS14286.1"/>
    </source>
</evidence>
<evidence type="ECO:0000256" key="4">
    <source>
        <dbReference type="ARBA" id="ARBA00022679"/>
    </source>
</evidence>
<dbReference type="Gene3D" id="3.90.1150.10">
    <property type="entry name" value="Aspartate Aminotransferase, domain 1"/>
    <property type="match status" value="1"/>
</dbReference>
<dbReference type="Pfam" id="PF00155">
    <property type="entry name" value="Aminotran_1_2"/>
    <property type="match status" value="1"/>
</dbReference>
<keyword evidence="5 7" id="KW-0663">Pyridoxal phosphate</keyword>
<dbReference type="GO" id="GO:0004758">
    <property type="term" value="F:serine C-palmitoyltransferase activity"/>
    <property type="evidence" value="ECO:0007669"/>
    <property type="project" value="UniProtKB-EC"/>
</dbReference>
<dbReference type="InterPro" id="IPR015422">
    <property type="entry name" value="PyrdxlP-dep_Trfase_small"/>
</dbReference>
<gene>
    <name evidence="9" type="ORF">M427DRAFT_135897</name>
</gene>
<name>A0A139ABW0_GONPJ</name>
<dbReference type="OMA" id="RMMSGHT"/>
<dbReference type="InterPro" id="IPR015421">
    <property type="entry name" value="PyrdxlP-dep_Trfase_major"/>
</dbReference>
<evidence type="ECO:0000256" key="2">
    <source>
        <dbReference type="ARBA" id="ARBA00008392"/>
    </source>
</evidence>
<dbReference type="PANTHER" id="PTHR13693">
    <property type="entry name" value="CLASS II AMINOTRANSFERASE/8-AMINO-7-OXONONANOATE SYNTHASE"/>
    <property type="match status" value="1"/>
</dbReference>
<dbReference type="Gene3D" id="3.40.640.10">
    <property type="entry name" value="Type I PLP-dependent aspartate aminotransferase-like (Major domain)"/>
    <property type="match status" value="1"/>
</dbReference>
<evidence type="ECO:0000256" key="7">
    <source>
        <dbReference type="RuleBase" id="RU003693"/>
    </source>
</evidence>
<dbReference type="EC" id="2.3.1.50" evidence="3"/>
<comment type="catalytic activity">
    <reaction evidence="6">
        <text>L-serine + hexadecanoyl-CoA + H(+) = 3-oxosphinganine + CO2 + CoA</text>
        <dbReference type="Rhea" id="RHEA:14761"/>
        <dbReference type="ChEBI" id="CHEBI:15378"/>
        <dbReference type="ChEBI" id="CHEBI:16526"/>
        <dbReference type="ChEBI" id="CHEBI:33384"/>
        <dbReference type="ChEBI" id="CHEBI:57287"/>
        <dbReference type="ChEBI" id="CHEBI:57379"/>
        <dbReference type="ChEBI" id="CHEBI:58299"/>
        <dbReference type="EC" id="2.3.1.50"/>
    </reaction>
</comment>
<protein>
    <recommendedName>
        <fullName evidence="3">serine C-palmitoyltransferase</fullName>
        <ecNumber evidence="3">2.3.1.50</ecNumber>
    </recommendedName>
</protein>
<dbReference type="InterPro" id="IPR004839">
    <property type="entry name" value="Aminotransferase_I/II_large"/>
</dbReference>
<keyword evidence="10" id="KW-1185">Reference proteome</keyword>
<dbReference type="InterPro" id="IPR015424">
    <property type="entry name" value="PyrdxlP-dep_Trfase"/>
</dbReference>
<organism evidence="9 10">
    <name type="scientific">Gonapodya prolifera (strain JEL478)</name>
    <name type="common">Monoblepharis prolifera</name>
    <dbReference type="NCBI Taxonomy" id="1344416"/>
    <lineage>
        <taxon>Eukaryota</taxon>
        <taxon>Fungi</taxon>
        <taxon>Fungi incertae sedis</taxon>
        <taxon>Chytridiomycota</taxon>
        <taxon>Chytridiomycota incertae sedis</taxon>
        <taxon>Monoblepharidomycetes</taxon>
        <taxon>Monoblepharidales</taxon>
        <taxon>Gonapodyaceae</taxon>
        <taxon>Gonapodya</taxon>
    </lineage>
</organism>
<feature type="domain" description="Aminotransferase class I/classII large" evidence="8">
    <location>
        <begin position="28"/>
        <end position="372"/>
    </location>
</feature>
<dbReference type="GO" id="GO:0016020">
    <property type="term" value="C:membrane"/>
    <property type="evidence" value="ECO:0007669"/>
    <property type="project" value="GOC"/>
</dbReference>
<evidence type="ECO:0000256" key="5">
    <source>
        <dbReference type="ARBA" id="ARBA00022898"/>
    </source>
</evidence>